<evidence type="ECO:0000256" key="3">
    <source>
        <dbReference type="ARBA" id="ARBA00022692"/>
    </source>
</evidence>
<dbReference type="PANTHER" id="PTHR22911:SF6">
    <property type="entry name" value="SOLUTE CARRIER FAMILY 35 MEMBER G1"/>
    <property type="match status" value="1"/>
</dbReference>
<feature type="transmembrane region" description="Helical" evidence="6">
    <location>
        <begin position="194"/>
        <end position="213"/>
    </location>
</feature>
<evidence type="ECO:0000313" key="9">
    <source>
        <dbReference type="Proteomes" id="UP001161405"/>
    </source>
</evidence>
<feature type="domain" description="EamA" evidence="7">
    <location>
        <begin position="7"/>
        <end position="88"/>
    </location>
</feature>
<dbReference type="Proteomes" id="UP001161405">
    <property type="component" value="Unassembled WGS sequence"/>
</dbReference>
<dbReference type="EMBL" id="BSNI01000002">
    <property type="protein sequence ID" value="GLQ18914.1"/>
    <property type="molecule type" value="Genomic_DNA"/>
</dbReference>
<keyword evidence="9" id="KW-1185">Reference proteome</keyword>
<feature type="transmembrane region" description="Helical" evidence="6">
    <location>
        <begin position="219"/>
        <end position="237"/>
    </location>
</feature>
<feature type="transmembrane region" description="Helical" evidence="6">
    <location>
        <begin position="95"/>
        <end position="115"/>
    </location>
</feature>
<comment type="similarity">
    <text evidence="2">Belongs to the drug/metabolite transporter (DMT) superfamily. 10 TMS drug/metabolite exporter (DME) (TC 2.A.7.3) family.</text>
</comment>
<evidence type="ECO:0000256" key="1">
    <source>
        <dbReference type="ARBA" id="ARBA00004141"/>
    </source>
</evidence>
<evidence type="ECO:0000256" key="5">
    <source>
        <dbReference type="ARBA" id="ARBA00023136"/>
    </source>
</evidence>
<gene>
    <name evidence="8" type="ORF">GCM10007879_31630</name>
</gene>
<dbReference type="Pfam" id="PF00892">
    <property type="entry name" value="EamA"/>
    <property type="match status" value="2"/>
</dbReference>
<proteinExistence type="inferred from homology"/>
<feature type="transmembrane region" description="Helical" evidence="6">
    <location>
        <begin position="162"/>
        <end position="182"/>
    </location>
</feature>
<comment type="subcellular location">
    <subcellularLocation>
        <location evidence="1">Membrane</location>
        <topology evidence="1">Multi-pass membrane protein</topology>
    </subcellularLocation>
</comment>
<feature type="transmembrane region" description="Helical" evidence="6">
    <location>
        <begin position="73"/>
        <end position="89"/>
    </location>
</feature>
<feature type="transmembrane region" description="Helical" evidence="6">
    <location>
        <begin position="127"/>
        <end position="150"/>
    </location>
</feature>
<evidence type="ECO:0000256" key="4">
    <source>
        <dbReference type="ARBA" id="ARBA00022989"/>
    </source>
</evidence>
<organism evidence="8 9">
    <name type="scientific">Maritalea porphyrae</name>
    <dbReference type="NCBI Taxonomy" id="880732"/>
    <lineage>
        <taxon>Bacteria</taxon>
        <taxon>Pseudomonadati</taxon>
        <taxon>Pseudomonadota</taxon>
        <taxon>Alphaproteobacteria</taxon>
        <taxon>Hyphomicrobiales</taxon>
        <taxon>Devosiaceae</taxon>
        <taxon>Maritalea</taxon>
    </lineage>
</organism>
<reference evidence="8" key="2">
    <citation type="submission" date="2023-01" db="EMBL/GenBank/DDBJ databases">
        <title>Draft genome sequence of Maritalea porphyrae strain NBRC 107169.</title>
        <authorList>
            <person name="Sun Q."/>
            <person name="Mori K."/>
        </authorList>
    </citation>
    <scope>NUCLEOTIDE SEQUENCE</scope>
    <source>
        <strain evidence="8">NBRC 107169</strain>
    </source>
</reference>
<keyword evidence="4 6" id="KW-1133">Transmembrane helix</keyword>
<dbReference type="PANTHER" id="PTHR22911">
    <property type="entry name" value="ACYL-MALONYL CONDENSING ENZYME-RELATED"/>
    <property type="match status" value="1"/>
</dbReference>
<evidence type="ECO:0000259" key="7">
    <source>
        <dbReference type="Pfam" id="PF00892"/>
    </source>
</evidence>
<keyword evidence="5 6" id="KW-0472">Membrane</keyword>
<evidence type="ECO:0000313" key="8">
    <source>
        <dbReference type="EMBL" id="GLQ18914.1"/>
    </source>
</evidence>
<dbReference type="InterPro" id="IPR000620">
    <property type="entry name" value="EamA_dom"/>
</dbReference>
<feature type="transmembrane region" description="Helical" evidence="6">
    <location>
        <begin position="46"/>
        <end position="66"/>
    </location>
</feature>
<feature type="domain" description="EamA" evidence="7">
    <location>
        <begin position="99"/>
        <end position="232"/>
    </location>
</feature>
<feature type="transmembrane region" description="Helical" evidence="6">
    <location>
        <begin position="20"/>
        <end position="40"/>
    </location>
</feature>
<name>A0ABQ5UWY0_9HYPH</name>
<accession>A0ABQ5UWY0</accession>
<evidence type="ECO:0000256" key="2">
    <source>
        <dbReference type="ARBA" id="ARBA00009853"/>
    </source>
</evidence>
<reference evidence="8" key="1">
    <citation type="journal article" date="2014" name="Int. J. Syst. Evol. Microbiol.">
        <title>Complete genome of a new Firmicutes species belonging to the dominant human colonic microbiota ('Ruminococcus bicirculans') reveals two chromosomes and a selective capacity to utilize plant glucans.</title>
        <authorList>
            <consortium name="NISC Comparative Sequencing Program"/>
            <person name="Wegmann U."/>
            <person name="Louis P."/>
            <person name="Goesmann A."/>
            <person name="Henrissat B."/>
            <person name="Duncan S.H."/>
            <person name="Flint H.J."/>
        </authorList>
    </citation>
    <scope>NUCLEOTIDE SEQUENCE</scope>
    <source>
        <strain evidence="8">NBRC 107169</strain>
    </source>
</reference>
<keyword evidence="3 6" id="KW-0812">Transmembrane</keyword>
<sequence>MHLLGIQRKLSLPRAQWKTLMGLGALICVVMLTLMLGLSVLPLATFIAIFFVEPLILVFFSVVFLGEKVGWRRITACFVGLLGALIIIRPNYATFGIYALMPVLTAICMAGYFTLTKQLQGKMDGIAVQGWATLFGTGFLCAAMIAGHLSSFEDMAFALPQGIHWAWLALSATIGVLAYVLIAEAFKRAPASLLAPFQYLEIVAATILGYLVFGDFPDAITWLGIAIILGAGLYVFYREQNTSELSD</sequence>
<comment type="caution">
    <text evidence="8">The sequence shown here is derived from an EMBL/GenBank/DDBJ whole genome shotgun (WGS) entry which is preliminary data.</text>
</comment>
<protein>
    <recommendedName>
        <fullName evidence="7">EamA domain-containing protein</fullName>
    </recommendedName>
</protein>
<dbReference type="Gene3D" id="1.10.3730.20">
    <property type="match status" value="2"/>
</dbReference>
<dbReference type="InterPro" id="IPR037185">
    <property type="entry name" value="EmrE-like"/>
</dbReference>
<evidence type="ECO:0000256" key="6">
    <source>
        <dbReference type="SAM" id="Phobius"/>
    </source>
</evidence>
<dbReference type="SUPFAM" id="SSF103481">
    <property type="entry name" value="Multidrug resistance efflux transporter EmrE"/>
    <property type="match status" value="2"/>
</dbReference>